<evidence type="ECO:0000256" key="1">
    <source>
        <dbReference type="SAM" id="Phobius"/>
    </source>
</evidence>
<keyword evidence="3" id="KW-1185">Reference proteome</keyword>
<dbReference type="AlphaFoldDB" id="A0A5S6QGU3"/>
<keyword evidence="1" id="KW-1133">Transmembrane helix</keyword>
<keyword evidence="1" id="KW-0812">Transmembrane</keyword>
<evidence type="ECO:0000313" key="3">
    <source>
        <dbReference type="Proteomes" id="UP000046395"/>
    </source>
</evidence>
<dbReference type="Proteomes" id="UP000046395">
    <property type="component" value="Unassembled WGS sequence"/>
</dbReference>
<feature type="chain" id="PRO_5024447636" evidence="2">
    <location>
        <begin position="23"/>
        <end position="192"/>
    </location>
</feature>
<protein>
    <submittedName>
        <fullName evidence="4">EGF-like domain-containing protein</fullName>
    </submittedName>
</protein>
<dbReference type="WBParaSite" id="TMUE_2000006414.1">
    <property type="protein sequence ID" value="TMUE_2000006414.1"/>
    <property type="gene ID" value="WBGene00290406"/>
</dbReference>
<keyword evidence="1" id="KW-0472">Membrane</keyword>
<keyword evidence="2" id="KW-0732">Signal</keyword>
<feature type="transmembrane region" description="Helical" evidence="1">
    <location>
        <begin position="110"/>
        <end position="138"/>
    </location>
</feature>
<name>A0A5S6QGU3_TRIMR</name>
<reference evidence="4" key="1">
    <citation type="submission" date="2019-12" db="UniProtKB">
        <authorList>
            <consortium name="WormBaseParasite"/>
        </authorList>
    </citation>
    <scope>IDENTIFICATION</scope>
</reference>
<evidence type="ECO:0000313" key="4">
    <source>
        <dbReference type="WBParaSite" id="TMUE_2000006414.1"/>
    </source>
</evidence>
<evidence type="ECO:0000256" key="2">
    <source>
        <dbReference type="SAM" id="SignalP"/>
    </source>
</evidence>
<feature type="signal peptide" evidence="2">
    <location>
        <begin position="1"/>
        <end position="22"/>
    </location>
</feature>
<sequence length="192" mass="21322">MGTGMFPLTLVAAAVLLHLGGAEVSPSLFDSEEACRARCFGEHDNGCLRNPDGGQWVCRCQTGYYSRRDACKHECEDNAYWSLFTTGDCVAAEAAVPGACELTCAFRFRIWTTVFIIILFTSAVVLLIFIIPICASSFRACLMVKKQKKMAEEDVAAEMASREIAQSKAMAAQQAAWSYPYAYWPYYTNMRN</sequence>
<organism evidence="3 4">
    <name type="scientific">Trichuris muris</name>
    <name type="common">Mouse whipworm</name>
    <dbReference type="NCBI Taxonomy" id="70415"/>
    <lineage>
        <taxon>Eukaryota</taxon>
        <taxon>Metazoa</taxon>
        <taxon>Ecdysozoa</taxon>
        <taxon>Nematoda</taxon>
        <taxon>Enoplea</taxon>
        <taxon>Dorylaimia</taxon>
        <taxon>Trichinellida</taxon>
        <taxon>Trichuridae</taxon>
        <taxon>Trichuris</taxon>
    </lineage>
</organism>
<accession>A0A5S6QGU3</accession>
<proteinExistence type="predicted"/>